<gene>
    <name evidence="1" type="ORF">PoB_006543900</name>
</gene>
<sequence>MTVLSSVTHQLAQAVSCLLPLSKDERLLKAWCSSAVNTHGRGLAKDKATGVTLLIRRESPSQKLQGWLSIPRDRQVLNLSALTKTLPPGLAQQSNSHCRDTSSLAAGTVDAMETGCGNTAARNRMWSDLRETRHARQTWQCETRNMGLWPRKAILVQMAVATAC</sequence>
<proteinExistence type="predicted"/>
<protein>
    <submittedName>
        <fullName evidence="1">Uncharacterized protein</fullName>
    </submittedName>
</protein>
<dbReference type="AlphaFoldDB" id="A0AAV4D427"/>
<evidence type="ECO:0000313" key="2">
    <source>
        <dbReference type="Proteomes" id="UP000735302"/>
    </source>
</evidence>
<name>A0AAV4D427_9GAST</name>
<keyword evidence="2" id="KW-1185">Reference proteome</keyword>
<dbReference type="Proteomes" id="UP000735302">
    <property type="component" value="Unassembled WGS sequence"/>
</dbReference>
<accession>A0AAV4D427</accession>
<organism evidence="1 2">
    <name type="scientific">Plakobranchus ocellatus</name>
    <dbReference type="NCBI Taxonomy" id="259542"/>
    <lineage>
        <taxon>Eukaryota</taxon>
        <taxon>Metazoa</taxon>
        <taxon>Spiralia</taxon>
        <taxon>Lophotrochozoa</taxon>
        <taxon>Mollusca</taxon>
        <taxon>Gastropoda</taxon>
        <taxon>Heterobranchia</taxon>
        <taxon>Euthyneura</taxon>
        <taxon>Panpulmonata</taxon>
        <taxon>Sacoglossa</taxon>
        <taxon>Placobranchoidea</taxon>
        <taxon>Plakobranchidae</taxon>
        <taxon>Plakobranchus</taxon>
    </lineage>
</organism>
<comment type="caution">
    <text evidence="1">The sequence shown here is derived from an EMBL/GenBank/DDBJ whole genome shotgun (WGS) entry which is preliminary data.</text>
</comment>
<reference evidence="1 2" key="1">
    <citation type="journal article" date="2021" name="Elife">
        <title>Chloroplast acquisition without the gene transfer in kleptoplastic sea slugs, Plakobranchus ocellatus.</title>
        <authorList>
            <person name="Maeda T."/>
            <person name="Takahashi S."/>
            <person name="Yoshida T."/>
            <person name="Shimamura S."/>
            <person name="Takaki Y."/>
            <person name="Nagai Y."/>
            <person name="Toyoda A."/>
            <person name="Suzuki Y."/>
            <person name="Arimoto A."/>
            <person name="Ishii H."/>
            <person name="Satoh N."/>
            <person name="Nishiyama T."/>
            <person name="Hasebe M."/>
            <person name="Maruyama T."/>
            <person name="Minagawa J."/>
            <person name="Obokata J."/>
            <person name="Shigenobu S."/>
        </authorList>
    </citation>
    <scope>NUCLEOTIDE SEQUENCE [LARGE SCALE GENOMIC DNA]</scope>
</reference>
<evidence type="ECO:0000313" key="1">
    <source>
        <dbReference type="EMBL" id="GFO38934.1"/>
    </source>
</evidence>
<dbReference type="EMBL" id="BLXT01007365">
    <property type="protein sequence ID" value="GFO38934.1"/>
    <property type="molecule type" value="Genomic_DNA"/>
</dbReference>